<protein>
    <submittedName>
        <fullName evidence="2">Uncharacterized protein</fullName>
    </submittedName>
</protein>
<feature type="transmembrane region" description="Helical" evidence="1">
    <location>
        <begin position="7"/>
        <end position="23"/>
    </location>
</feature>
<keyword evidence="1" id="KW-0472">Membrane</keyword>
<comment type="caution">
    <text evidence="2">The sequence shown here is derived from an EMBL/GenBank/DDBJ whole genome shotgun (WGS) entry which is preliminary data.</text>
</comment>
<accession>A0A978UJ36</accession>
<sequence length="92" mass="10529">MVSRKSFIYILFCIIIHSYLVVSDSASLATSIKVTLLTLHKPYFLKRVFLVGILQYREIFRMGKLMISYKGGDPIVLYKAVNSLLLIQVLLC</sequence>
<evidence type="ECO:0000256" key="1">
    <source>
        <dbReference type="SAM" id="Phobius"/>
    </source>
</evidence>
<proteinExistence type="predicted"/>
<dbReference type="EMBL" id="JAEACU010000011">
    <property type="protein sequence ID" value="KAH7514817.1"/>
    <property type="molecule type" value="Genomic_DNA"/>
</dbReference>
<keyword evidence="1" id="KW-0812">Transmembrane</keyword>
<dbReference type="Proteomes" id="UP000813462">
    <property type="component" value="Unassembled WGS sequence"/>
</dbReference>
<reference evidence="2" key="1">
    <citation type="journal article" date="2021" name="Front. Plant Sci.">
        <title>Chromosome-Scale Genome Assembly for Chinese Sour Jujube and Insights Into Its Genome Evolution and Domestication Signature.</title>
        <authorList>
            <person name="Shen L.-Y."/>
            <person name="Luo H."/>
            <person name="Wang X.-L."/>
            <person name="Wang X.-M."/>
            <person name="Qiu X.-J."/>
            <person name="Liu H."/>
            <person name="Zhou S.-S."/>
            <person name="Jia K.-H."/>
            <person name="Nie S."/>
            <person name="Bao Y.-T."/>
            <person name="Zhang R.-G."/>
            <person name="Yun Q.-Z."/>
            <person name="Chai Y.-H."/>
            <person name="Lu J.-Y."/>
            <person name="Li Y."/>
            <person name="Zhao S.-W."/>
            <person name="Mao J.-F."/>
            <person name="Jia S.-G."/>
            <person name="Mao Y.-M."/>
        </authorList>
    </citation>
    <scope>NUCLEOTIDE SEQUENCE</scope>
    <source>
        <strain evidence="2">AT0</strain>
        <tissue evidence="2">Leaf</tissue>
    </source>
</reference>
<gene>
    <name evidence="2" type="ORF">FEM48_Zijuj11G0130800</name>
</gene>
<dbReference type="AlphaFoldDB" id="A0A978UJ36"/>
<evidence type="ECO:0000313" key="2">
    <source>
        <dbReference type="EMBL" id="KAH7514817.1"/>
    </source>
</evidence>
<name>A0A978UJ36_ZIZJJ</name>
<keyword evidence="1" id="KW-1133">Transmembrane helix</keyword>
<evidence type="ECO:0000313" key="3">
    <source>
        <dbReference type="Proteomes" id="UP000813462"/>
    </source>
</evidence>
<organism evidence="2 3">
    <name type="scientific">Ziziphus jujuba var. spinosa</name>
    <dbReference type="NCBI Taxonomy" id="714518"/>
    <lineage>
        <taxon>Eukaryota</taxon>
        <taxon>Viridiplantae</taxon>
        <taxon>Streptophyta</taxon>
        <taxon>Embryophyta</taxon>
        <taxon>Tracheophyta</taxon>
        <taxon>Spermatophyta</taxon>
        <taxon>Magnoliopsida</taxon>
        <taxon>eudicotyledons</taxon>
        <taxon>Gunneridae</taxon>
        <taxon>Pentapetalae</taxon>
        <taxon>rosids</taxon>
        <taxon>fabids</taxon>
        <taxon>Rosales</taxon>
        <taxon>Rhamnaceae</taxon>
        <taxon>Paliureae</taxon>
        <taxon>Ziziphus</taxon>
    </lineage>
</organism>